<feature type="region of interest" description="Disordered" evidence="1">
    <location>
        <begin position="1035"/>
        <end position="1066"/>
    </location>
</feature>
<organism evidence="2 3">
    <name type="scientific">Gnomoniopsis smithogilvyi</name>
    <dbReference type="NCBI Taxonomy" id="1191159"/>
    <lineage>
        <taxon>Eukaryota</taxon>
        <taxon>Fungi</taxon>
        <taxon>Dikarya</taxon>
        <taxon>Ascomycota</taxon>
        <taxon>Pezizomycotina</taxon>
        <taxon>Sordariomycetes</taxon>
        <taxon>Sordariomycetidae</taxon>
        <taxon>Diaporthales</taxon>
        <taxon>Gnomoniaceae</taxon>
        <taxon>Gnomoniopsis</taxon>
    </lineage>
</organism>
<feature type="compositionally biased region" description="Polar residues" evidence="1">
    <location>
        <begin position="183"/>
        <end position="200"/>
    </location>
</feature>
<feature type="region of interest" description="Disordered" evidence="1">
    <location>
        <begin position="790"/>
        <end position="809"/>
    </location>
</feature>
<feature type="compositionally biased region" description="Low complexity" evidence="1">
    <location>
        <begin position="220"/>
        <end position="279"/>
    </location>
</feature>
<feature type="compositionally biased region" description="Polar residues" evidence="1">
    <location>
        <begin position="1041"/>
        <end position="1057"/>
    </location>
</feature>
<keyword evidence="3" id="KW-1185">Reference proteome</keyword>
<feature type="compositionally biased region" description="Low complexity" evidence="1">
    <location>
        <begin position="290"/>
        <end position="302"/>
    </location>
</feature>
<feature type="region of interest" description="Disordered" evidence="1">
    <location>
        <begin position="1083"/>
        <end position="1147"/>
    </location>
</feature>
<protein>
    <recommendedName>
        <fullName evidence="4">LPXTG-motif cell wall anchor domain protein</fullName>
    </recommendedName>
</protein>
<evidence type="ECO:0000313" key="2">
    <source>
        <dbReference type="EMBL" id="KAJ4391594.1"/>
    </source>
</evidence>
<dbReference type="OrthoDB" id="5369729at2759"/>
<feature type="region of interest" description="Disordered" evidence="1">
    <location>
        <begin position="830"/>
        <end position="884"/>
    </location>
</feature>
<reference evidence="2" key="1">
    <citation type="submission" date="2022-10" db="EMBL/GenBank/DDBJ databases">
        <title>Tapping the CABI collections for fungal endophytes: first genome assemblies for Collariella, Neodidymelliopsis, Ascochyta clinopodiicola, Didymella pomorum, Didymosphaeria variabile, Neocosmospora piperis and Neocucurbitaria cava.</title>
        <authorList>
            <person name="Hill R."/>
        </authorList>
    </citation>
    <scope>NUCLEOTIDE SEQUENCE</scope>
    <source>
        <strain evidence="2">IMI 355082</strain>
    </source>
</reference>
<feature type="compositionally biased region" description="Polar residues" evidence="1">
    <location>
        <begin position="839"/>
        <end position="849"/>
    </location>
</feature>
<gene>
    <name evidence="2" type="ORF">N0V93_005213</name>
</gene>
<feature type="region of interest" description="Disordered" evidence="1">
    <location>
        <begin position="361"/>
        <end position="676"/>
    </location>
</feature>
<feature type="region of interest" description="Disordered" evidence="1">
    <location>
        <begin position="901"/>
        <end position="980"/>
    </location>
</feature>
<sequence length="1147" mass="123359">MAAQTESDLPLNLEEVAGPSSDEIPPEAEADSSIIFPHPSHVHKHRLCHNPSKLPELRFVDREIPLQAQNDNPAEHPSLPQSVVSPPCPAGVLSRQDSTEPPNTGPGPGPGTVRSEHSAQGCPQSGLGPVTTALASSTEKVVKPITPSTETPLPPPLHPQPLPSTQPLTASSTLLPVTEADETQSPSADDTCTESISASNHRGRRASVVKRSPQSAYILSSTEHSPPSPPSTYTTTAWTAAPVTTPVAARTGRSASLRTLNNSATTAAANSSSPLAPRSEVGTVSSRFHTPSSRPRSYRTSSWDYITPVSNPPARRSFSLDSTSVSSPLLSRASKSTNTNEWAPGQQEIIWSKGTDLSLSNENKKAFPRRTSSASRPPTSYKPLPLGYTTAGRIPPIRSFRLPGSRKSHPPEMNYSSARSYDNGDDGEDYDHNSRERSLRALEGRYTNDRVQNVAHPDLDDDVADSENNTADIFMNIAREDSSTSIPRRQQNRGSDDEQSTVSRVVRTARTPRARPLSVYSSIQKPQSPPLVSRRLSDQQVPTSRTTRRTTEELSEQQQANRDASNQTSAIGRPSLKLDSARGSSRVPSLKPSPITPRTQSVLDNSADRSSIFARRPSTRTGEGHTRSSSIKQPSGLSKSFNSSPLVSKTVHPHQTPNSQYVEASESSNSTAAPSTVWDELDELKSRIHRLELTGKMPKTSSAAISRTPEERPPTAGTGATTLSGSPKRAQTEVLSMASSQQKETQSNLRSILSKTKPFVSSDVFDAIEAAANDALSLSQLMGTVGQPGPISSGASTIGAGGPSTVTDRQLRKKADSICRSLTELCIALKEEEPERKPTSTSRPQTRGASRNGREDAPSSPPAMRVFNGSGPDEPVASIEDYSSPRVTRLDKRATFNFTGMNGMSSESSPRYASSVVGGGDDNTMTGRKSSLVLARARRGVTEDPEDQGRKTSLLRTRRTASEEPEDQEGGRRSSMNFAPRRVTTIGRVSNIDEEPQMQSRAPSRAFTEVSNARTELGNGLRINVPTRDTIARRPVAQEPASASSALPRTRLITSGLPTPGPYSSRLMTPTTPGGRRFLQVNRQQGQEEHHTSNLTGRLADERGQRYSIAGPATTEVSRGPSLHRKRHSGIPNLSGTASNAGGYRGL</sequence>
<dbReference type="Proteomes" id="UP001140453">
    <property type="component" value="Unassembled WGS sequence"/>
</dbReference>
<feature type="compositionally biased region" description="Polar residues" evidence="1">
    <location>
        <begin position="483"/>
        <end position="493"/>
    </location>
</feature>
<feature type="compositionally biased region" description="Low complexity" evidence="1">
    <location>
        <begin position="369"/>
        <end position="379"/>
    </location>
</feature>
<name>A0A9W9CXV2_9PEZI</name>
<feature type="region of interest" description="Disordered" evidence="1">
    <location>
        <begin position="1"/>
        <end position="33"/>
    </location>
</feature>
<evidence type="ECO:0000256" key="1">
    <source>
        <dbReference type="SAM" id="MobiDB-lite"/>
    </source>
</evidence>
<feature type="compositionally biased region" description="Polar residues" evidence="1">
    <location>
        <begin position="901"/>
        <end position="912"/>
    </location>
</feature>
<feature type="compositionally biased region" description="Pro residues" evidence="1">
    <location>
        <begin position="152"/>
        <end position="164"/>
    </location>
</feature>
<feature type="compositionally biased region" description="Basic and acidic residues" evidence="1">
    <location>
        <begin position="430"/>
        <end position="448"/>
    </location>
</feature>
<feature type="compositionally biased region" description="Low complexity" evidence="1">
    <location>
        <begin position="500"/>
        <end position="516"/>
    </location>
</feature>
<evidence type="ECO:0008006" key="4">
    <source>
        <dbReference type="Google" id="ProtNLM"/>
    </source>
</evidence>
<evidence type="ECO:0000313" key="3">
    <source>
        <dbReference type="Proteomes" id="UP001140453"/>
    </source>
</evidence>
<dbReference type="EMBL" id="JAPEVB010000003">
    <property type="protein sequence ID" value="KAJ4391594.1"/>
    <property type="molecule type" value="Genomic_DNA"/>
</dbReference>
<feature type="compositionally biased region" description="Polar residues" evidence="1">
    <location>
        <begin position="627"/>
        <end position="674"/>
    </location>
</feature>
<feature type="compositionally biased region" description="Polar residues" evidence="1">
    <location>
        <begin position="733"/>
        <end position="749"/>
    </location>
</feature>
<accession>A0A9W9CXV2</accession>
<proteinExistence type="predicted"/>
<feature type="compositionally biased region" description="Polar residues" evidence="1">
    <location>
        <begin position="319"/>
        <end position="341"/>
    </location>
</feature>
<feature type="compositionally biased region" description="Polar residues" evidence="1">
    <location>
        <begin position="560"/>
        <end position="570"/>
    </location>
</feature>
<feature type="region of interest" description="Disordered" evidence="1">
    <location>
        <begin position="692"/>
        <end position="749"/>
    </location>
</feature>
<comment type="caution">
    <text evidence="2">The sequence shown here is derived from an EMBL/GenBank/DDBJ whole genome shotgun (WGS) entry which is preliminary data.</text>
</comment>
<feature type="region of interest" description="Disordered" evidence="1">
    <location>
        <begin position="62"/>
        <end position="346"/>
    </location>
</feature>
<dbReference type="AlphaFoldDB" id="A0A9W9CXV2"/>